<dbReference type="Pfam" id="PF07167">
    <property type="entry name" value="PhaC_N"/>
    <property type="match status" value="1"/>
</dbReference>
<dbReference type="SUPFAM" id="SSF53474">
    <property type="entry name" value="alpha/beta-Hydrolases"/>
    <property type="match status" value="1"/>
</dbReference>
<evidence type="ECO:0000313" key="7">
    <source>
        <dbReference type="EMBL" id="SIS37277.1"/>
    </source>
</evidence>
<gene>
    <name evidence="7" type="ORF">SAMN05421779_101222</name>
</gene>
<keyword evidence="2" id="KW-0963">Cytoplasm</keyword>
<sequence length="624" mass="69943">MALPLSREEERVSMADQQNSKQATPNADHHPDMKIPDPAEVSKAMANIAERSQRLVSDFLARQAEHPEPAPTDLDPMHVGKAFMEMTARLMANPARLVEAQVSLWQDYMNLWQNTARRMFGEETSPVIVPDKTDRRFKDDAWHENEVFDFIKQSYLLTSRWLTNVANDVEGLDTKDAKKVEFYTRQFIDAMAPSNFLFTNPEVLRVTVESGGENLLKGLEHLLSDLERGHGRLRISMTNESAFEVGRNIASTPGSVVYQNDMMQLIQYTPTTEKVKSVPVMIVPPWINKFYILDLREKNSLIKWLVDQGYTTFVISWVNPDETLKDKSFDDYMLEGTLAGINAIQDATGASKVNAIGYCLGGTLLASTAAYLKATGQDRLNSATFLTTLTDFSEPGELGVFIDEEQLDALDERMQKAGYLDGGDMATTFNMLRANDLIWSFVVNNYLLGKEPFPFDLLYWNGDSTRMPAAMHSFYLHKMYQENKLIQPGGVVLQGVPLDLGKVDIPVYMLSCREDHIAPWTSTFAATNIYSGKVKFVLSASGHIAGVVNPPVANKYCYWTNNRKVKSPDAWLKGAQQHEGSWWTDWNEWCAPLSGPDVPALQPGSGKLPVLEAAPGSYVKIRAV</sequence>
<keyword evidence="3" id="KW-0808">Transferase</keyword>
<dbReference type="STRING" id="80876.SAMN05421779_101222"/>
<feature type="region of interest" description="Disordered" evidence="5">
    <location>
        <begin position="1"/>
        <end position="37"/>
    </location>
</feature>
<dbReference type="NCBIfam" id="TIGR01838">
    <property type="entry name" value="PHA_synth_I"/>
    <property type="match status" value="1"/>
</dbReference>
<dbReference type="InterPro" id="IPR051321">
    <property type="entry name" value="PHA/PHB_synthase"/>
</dbReference>
<feature type="compositionally biased region" description="Polar residues" evidence="5">
    <location>
        <begin position="15"/>
        <end position="25"/>
    </location>
</feature>
<proteinExistence type="predicted"/>
<accession>A0A1N7IJN2</accession>
<comment type="subcellular location">
    <subcellularLocation>
        <location evidence="1">Cytoplasm</location>
    </subcellularLocation>
</comment>
<dbReference type="GO" id="GO:0016746">
    <property type="term" value="F:acyltransferase activity"/>
    <property type="evidence" value="ECO:0007669"/>
    <property type="project" value="UniProtKB-KW"/>
</dbReference>
<dbReference type="GO" id="GO:0005737">
    <property type="term" value="C:cytoplasm"/>
    <property type="evidence" value="ECO:0007669"/>
    <property type="project" value="UniProtKB-SubCell"/>
</dbReference>
<dbReference type="EMBL" id="FTOA01000001">
    <property type="protein sequence ID" value="SIS37277.1"/>
    <property type="molecule type" value="Genomic_DNA"/>
</dbReference>
<evidence type="ECO:0000259" key="6">
    <source>
        <dbReference type="Pfam" id="PF07167"/>
    </source>
</evidence>
<dbReference type="PANTHER" id="PTHR36837">
    <property type="entry name" value="POLY(3-HYDROXYALKANOATE) POLYMERASE SUBUNIT PHAC"/>
    <property type="match status" value="1"/>
</dbReference>
<dbReference type="GO" id="GO:0042619">
    <property type="term" value="P:poly-hydroxybutyrate biosynthetic process"/>
    <property type="evidence" value="ECO:0007669"/>
    <property type="project" value="InterPro"/>
</dbReference>
<dbReference type="AlphaFoldDB" id="A0A1N7IJN2"/>
<feature type="compositionally biased region" description="Basic and acidic residues" evidence="5">
    <location>
        <begin position="1"/>
        <end position="13"/>
    </location>
</feature>
<evidence type="ECO:0000256" key="5">
    <source>
        <dbReference type="SAM" id="MobiDB-lite"/>
    </source>
</evidence>
<organism evidence="7 8">
    <name type="scientific">Insolitispirillum peregrinum</name>
    <dbReference type="NCBI Taxonomy" id="80876"/>
    <lineage>
        <taxon>Bacteria</taxon>
        <taxon>Pseudomonadati</taxon>
        <taxon>Pseudomonadota</taxon>
        <taxon>Alphaproteobacteria</taxon>
        <taxon>Rhodospirillales</taxon>
        <taxon>Novispirillaceae</taxon>
        <taxon>Insolitispirillum</taxon>
    </lineage>
</organism>
<keyword evidence="8" id="KW-1185">Reference proteome</keyword>
<dbReference type="InterPro" id="IPR010941">
    <property type="entry name" value="PhaC_N"/>
</dbReference>
<dbReference type="Gene3D" id="3.40.50.1820">
    <property type="entry name" value="alpha/beta hydrolase"/>
    <property type="match status" value="1"/>
</dbReference>
<keyword evidence="4" id="KW-0012">Acyltransferase</keyword>
<protein>
    <submittedName>
        <fullName evidence="7">Polyhydroxyalkanoate synthase</fullName>
    </submittedName>
</protein>
<feature type="domain" description="Poly-beta-hydroxybutyrate polymerase N-terminal" evidence="6">
    <location>
        <begin position="134"/>
        <end position="305"/>
    </location>
</feature>
<evidence type="ECO:0000256" key="3">
    <source>
        <dbReference type="ARBA" id="ARBA00022679"/>
    </source>
</evidence>
<evidence type="ECO:0000313" key="8">
    <source>
        <dbReference type="Proteomes" id="UP000185678"/>
    </source>
</evidence>
<dbReference type="InterPro" id="IPR010963">
    <property type="entry name" value="PHA_synth_I"/>
</dbReference>
<dbReference type="PANTHER" id="PTHR36837:SF5">
    <property type="entry name" value="POLY-3-HYDROXYBUTYRATE SYNTHASE"/>
    <property type="match status" value="1"/>
</dbReference>
<feature type="compositionally biased region" description="Basic and acidic residues" evidence="5">
    <location>
        <begin position="27"/>
        <end position="37"/>
    </location>
</feature>
<evidence type="ECO:0000256" key="2">
    <source>
        <dbReference type="ARBA" id="ARBA00022490"/>
    </source>
</evidence>
<evidence type="ECO:0000256" key="1">
    <source>
        <dbReference type="ARBA" id="ARBA00004496"/>
    </source>
</evidence>
<dbReference type="InterPro" id="IPR029058">
    <property type="entry name" value="AB_hydrolase_fold"/>
</dbReference>
<name>A0A1N7IJN2_9PROT</name>
<reference evidence="7 8" key="1">
    <citation type="submission" date="2017-01" db="EMBL/GenBank/DDBJ databases">
        <authorList>
            <person name="Mah S.A."/>
            <person name="Swanson W.J."/>
            <person name="Moy G.W."/>
            <person name="Vacquier V.D."/>
        </authorList>
    </citation>
    <scope>NUCLEOTIDE SEQUENCE [LARGE SCALE GENOMIC DNA]</scope>
    <source>
        <strain evidence="7 8">DSM 11589</strain>
    </source>
</reference>
<dbReference type="Proteomes" id="UP000185678">
    <property type="component" value="Unassembled WGS sequence"/>
</dbReference>
<evidence type="ECO:0000256" key="4">
    <source>
        <dbReference type="ARBA" id="ARBA00023315"/>
    </source>
</evidence>